<evidence type="ECO:0000256" key="3">
    <source>
        <dbReference type="ARBA" id="ARBA00022723"/>
    </source>
</evidence>
<name>X1RKH8_9ZZZZ</name>
<organism evidence="9">
    <name type="scientific">marine sediment metagenome</name>
    <dbReference type="NCBI Taxonomy" id="412755"/>
    <lineage>
        <taxon>unclassified sequences</taxon>
        <taxon>metagenomes</taxon>
        <taxon>ecological metagenomes</taxon>
    </lineage>
</organism>
<feature type="non-terminal residue" evidence="9">
    <location>
        <position position="226"/>
    </location>
</feature>
<evidence type="ECO:0000256" key="6">
    <source>
        <dbReference type="ARBA" id="ARBA00023004"/>
    </source>
</evidence>
<dbReference type="Gene3D" id="1.10.1060.10">
    <property type="entry name" value="Alpha-helical ferredoxin"/>
    <property type="match status" value="1"/>
</dbReference>
<dbReference type="PANTHER" id="PTHR43498">
    <property type="entry name" value="FERREDOXIN:COB-COM HETERODISULFIDE REDUCTASE SUBUNIT A"/>
    <property type="match status" value="1"/>
</dbReference>
<dbReference type="InterPro" id="IPR009051">
    <property type="entry name" value="Helical_ferredxn"/>
</dbReference>
<comment type="similarity">
    <text evidence="2">Belongs to the HdrA family.</text>
</comment>
<dbReference type="GO" id="GO:0016491">
    <property type="term" value="F:oxidoreductase activity"/>
    <property type="evidence" value="ECO:0007669"/>
    <property type="project" value="UniProtKB-KW"/>
</dbReference>
<dbReference type="InterPro" id="IPR039650">
    <property type="entry name" value="HdrA-like"/>
</dbReference>
<keyword evidence="4" id="KW-0274">FAD</keyword>
<dbReference type="PROSITE" id="PS51379">
    <property type="entry name" value="4FE4S_FER_2"/>
    <property type="match status" value="1"/>
</dbReference>
<sequence>MVSGPAGVIEAIAVGKEAAISIDRYLSGVDLSEGRPSGLNRVKEVSKEGVEKKARGAMLLLDPGKRALSFAEVELGLDEKTAVEEAKRCLNCAICSECRECEKVCEAEAIDHQMEERVEEVEVGAIVVASGVRALDAAQFGEYGGGKYPDVISALQLERLMSAAGPTGGEIIRPSDGAHPKRVVFIGCVGSRDERTGNGYCSKVCCMYMAKHAVMLKEHDPEVQSY</sequence>
<dbReference type="SUPFAM" id="SSF46548">
    <property type="entry name" value="alpha-helical ferredoxin"/>
    <property type="match status" value="1"/>
</dbReference>
<reference evidence="9" key="1">
    <citation type="journal article" date="2014" name="Front. Microbiol.">
        <title>High frequency of phylogenetically diverse reductive dehalogenase-homologous genes in deep subseafloor sedimentary metagenomes.</title>
        <authorList>
            <person name="Kawai M."/>
            <person name="Futagami T."/>
            <person name="Toyoda A."/>
            <person name="Takaki Y."/>
            <person name="Nishi S."/>
            <person name="Hori S."/>
            <person name="Arai W."/>
            <person name="Tsubouchi T."/>
            <person name="Morono Y."/>
            <person name="Uchiyama I."/>
            <person name="Ito T."/>
            <person name="Fujiyama A."/>
            <person name="Inagaki F."/>
            <person name="Takami H."/>
        </authorList>
    </citation>
    <scope>NUCLEOTIDE SEQUENCE</scope>
    <source>
        <strain evidence="9">Expedition CK06-06</strain>
    </source>
</reference>
<protein>
    <recommendedName>
        <fullName evidence="8">4Fe-4S ferredoxin-type domain-containing protein</fullName>
    </recommendedName>
</protein>
<dbReference type="InterPro" id="IPR017896">
    <property type="entry name" value="4Fe4S_Fe-S-bd"/>
</dbReference>
<evidence type="ECO:0000256" key="7">
    <source>
        <dbReference type="ARBA" id="ARBA00023014"/>
    </source>
</evidence>
<keyword evidence="7" id="KW-0411">Iron-sulfur</keyword>
<dbReference type="GO" id="GO:0046872">
    <property type="term" value="F:metal ion binding"/>
    <property type="evidence" value="ECO:0007669"/>
    <property type="project" value="UniProtKB-KW"/>
</dbReference>
<evidence type="ECO:0000259" key="8">
    <source>
        <dbReference type="PROSITE" id="PS51379"/>
    </source>
</evidence>
<keyword evidence="5" id="KW-0560">Oxidoreductase</keyword>
<dbReference type="EMBL" id="BARV01036649">
    <property type="protein sequence ID" value="GAI56029.1"/>
    <property type="molecule type" value="Genomic_DNA"/>
</dbReference>
<evidence type="ECO:0000256" key="1">
    <source>
        <dbReference type="ARBA" id="ARBA00001974"/>
    </source>
</evidence>
<proteinExistence type="inferred from homology"/>
<dbReference type="PROSITE" id="PS00198">
    <property type="entry name" value="4FE4S_FER_1"/>
    <property type="match status" value="1"/>
</dbReference>
<evidence type="ECO:0000256" key="5">
    <source>
        <dbReference type="ARBA" id="ARBA00023002"/>
    </source>
</evidence>
<dbReference type="PANTHER" id="PTHR43498:SF1">
    <property type="entry name" value="COB--COM HETERODISULFIDE REDUCTASE IRON-SULFUR SUBUNIT A"/>
    <property type="match status" value="1"/>
</dbReference>
<keyword evidence="6" id="KW-0408">Iron</keyword>
<gene>
    <name evidence="9" type="ORF">S06H3_56894</name>
</gene>
<evidence type="ECO:0000256" key="4">
    <source>
        <dbReference type="ARBA" id="ARBA00022827"/>
    </source>
</evidence>
<comment type="caution">
    <text evidence="9">The sequence shown here is derived from an EMBL/GenBank/DDBJ whole genome shotgun (WGS) entry which is preliminary data.</text>
</comment>
<feature type="domain" description="4Fe-4S ferredoxin-type" evidence="8">
    <location>
        <begin position="86"/>
        <end position="115"/>
    </location>
</feature>
<evidence type="ECO:0000313" key="9">
    <source>
        <dbReference type="EMBL" id="GAI56029.1"/>
    </source>
</evidence>
<evidence type="ECO:0000256" key="2">
    <source>
        <dbReference type="ARBA" id="ARBA00006561"/>
    </source>
</evidence>
<dbReference type="InterPro" id="IPR017900">
    <property type="entry name" value="4Fe4S_Fe_S_CS"/>
</dbReference>
<dbReference type="GO" id="GO:0051536">
    <property type="term" value="F:iron-sulfur cluster binding"/>
    <property type="evidence" value="ECO:0007669"/>
    <property type="project" value="UniProtKB-KW"/>
</dbReference>
<keyword evidence="4" id="KW-0285">Flavoprotein</keyword>
<keyword evidence="3" id="KW-0479">Metal-binding</keyword>
<accession>X1RKH8</accession>
<comment type="cofactor">
    <cofactor evidence="1">
        <name>FAD</name>
        <dbReference type="ChEBI" id="CHEBI:57692"/>
    </cofactor>
</comment>
<dbReference type="AlphaFoldDB" id="X1RKH8"/>